<feature type="transmembrane region" description="Helical" evidence="10">
    <location>
        <begin position="144"/>
        <end position="162"/>
    </location>
</feature>
<dbReference type="CDD" id="cd17502">
    <property type="entry name" value="MFS_Azr1_MDR_like"/>
    <property type="match status" value="1"/>
</dbReference>
<feature type="transmembrane region" description="Helical" evidence="10">
    <location>
        <begin position="302"/>
        <end position="321"/>
    </location>
</feature>
<dbReference type="FunFam" id="1.20.1250.20:FF:000196">
    <property type="entry name" value="MFS toxin efflux pump (AflT)"/>
    <property type="match status" value="1"/>
</dbReference>
<comment type="similarity">
    <text evidence="2">Belongs to the major facilitator superfamily. TCR/Tet family.</text>
</comment>
<organism evidence="12 13">
    <name type="scientific">Gomphillus americanus</name>
    <dbReference type="NCBI Taxonomy" id="1940652"/>
    <lineage>
        <taxon>Eukaryota</taxon>
        <taxon>Fungi</taxon>
        <taxon>Dikarya</taxon>
        <taxon>Ascomycota</taxon>
        <taxon>Pezizomycotina</taxon>
        <taxon>Lecanoromycetes</taxon>
        <taxon>OSLEUM clade</taxon>
        <taxon>Ostropomycetidae</taxon>
        <taxon>Ostropales</taxon>
        <taxon>Graphidaceae</taxon>
        <taxon>Gomphilloideae</taxon>
        <taxon>Gomphillus</taxon>
    </lineage>
</organism>
<name>A0A8H3FIL8_9LECA</name>
<dbReference type="Pfam" id="PF07690">
    <property type="entry name" value="MFS_1"/>
    <property type="match status" value="1"/>
</dbReference>
<keyword evidence="4" id="KW-1003">Cell membrane</keyword>
<evidence type="ECO:0000259" key="11">
    <source>
        <dbReference type="PROSITE" id="PS50850"/>
    </source>
</evidence>
<feature type="transmembrane region" description="Helical" evidence="10">
    <location>
        <begin position="500"/>
        <end position="518"/>
    </location>
</feature>
<proteinExistence type="inferred from homology"/>
<keyword evidence="3" id="KW-0813">Transport</keyword>
<evidence type="ECO:0000256" key="10">
    <source>
        <dbReference type="SAM" id="Phobius"/>
    </source>
</evidence>
<sequence>MADHTVEKDVPSQNSPPAQDNTTGHDVSEKTSNTNDHLGSQLGGEHGGSSSPSMMSIEKPAEIEEEPLPEISKTRTAQSAQKEDITLHRTTTIATLQNEMPHSLKLVAILVALSMSIFLVSLDMTIVSTAIPEITNEFHSLPDVGWYGSAFFLTIASFQAFWGKVYRYIPLKGSFLVAIFIFEVGSLICAVAPNSVTLIVGRAIAGVGGAGIASGAYTLMAFAAPPEKRAMFTGVMGAAYGIASVVGPILGGVFTQHATWRWCFYINLPVGALAAGVIFLTFTTPENAKPQQATTKEKLLQFDFPGTFILMAAVVCFLLAIQWGGTTKPWSDSTVIGCLVGFALLVIVFIAIEFFSGDRALIQGRLLKSRAVLMASLYIFFFAGSFFLLIYQLPLYFQSVQGTDPSDSGVRTIPLLVATSIISILSGSFITVTGYYQPSLLLGAALNAIGIGLVYTLDIDSGSGKWIGYQIIAGIGIGLGIQTAVIVGQASVDNADLSTVTAMILFFQTIGGAFFVQGGQSAFTNKLLQALPYTAPNVDPQAVFNTGASDLRQAYTGDDLHGILVAWLDGQRDAYILAIALACVAFLVSCATNWKSIKGKLADAPGAA</sequence>
<keyword evidence="8" id="KW-0325">Glycoprotein</keyword>
<evidence type="ECO:0000256" key="1">
    <source>
        <dbReference type="ARBA" id="ARBA00004651"/>
    </source>
</evidence>
<protein>
    <recommendedName>
        <fullName evidence="11">Major facilitator superfamily (MFS) profile domain-containing protein</fullName>
    </recommendedName>
</protein>
<dbReference type="PANTHER" id="PTHR23501:SF177">
    <property type="entry name" value="MAJOR FACILITATOR SUPERFAMILY (MFS) PROFILE DOMAIN-CONTAINING PROTEIN-RELATED"/>
    <property type="match status" value="1"/>
</dbReference>
<accession>A0A8H3FIL8</accession>
<comment type="subcellular location">
    <subcellularLocation>
        <location evidence="1">Cell membrane</location>
        <topology evidence="1">Multi-pass membrane protein</topology>
    </subcellularLocation>
</comment>
<dbReference type="Gene3D" id="1.20.1250.20">
    <property type="entry name" value="MFS general substrate transporter like domains"/>
    <property type="match status" value="1"/>
</dbReference>
<evidence type="ECO:0000256" key="2">
    <source>
        <dbReference type="ARBA" id="ARBA00007520"/>
    </source>
</evidence>
<dbReference type="GO" id="GO:0005886">
    <property type="term" value="C:plasma membrane"/>
    <property type="evidence" value="ECO:0007669"/>
    <property type="project" value="UniProtKB-SubCell"/>
</dbReference>
<feature type="transmembrane region" description="Helical" evidence="10">
    <location>
        <begin position="439"/>
        <end position="457"/>
    </location>
</feature>
<feature type="transmembrane region" description="Helical" evidence="10">
    <location>
        <begin position="230"/>
        <end position="250"/>
    </location>
</feature>
<feature type="transmembrane region" description="Helical" evidence="10">
    <location>
        <begin position="413"/>
        <end position="432"/>
    </location>
</feature>
<feature type="transmembrane region" description="Helical" evidence="10">
    <location>
        <begin position="174"/>
        <end position="193"/>
    </location>
</feature>
<keyword evidence="6 10" id="KW-1133">Transmembrane helix</keyword>
<dbReference type="Gene3D" id="1.20.1720.10">
    <property type="entry name" value="Multidrug resistance protein D"/>
    <property type="match status" value="1"/>
</dbReference>
<evidence type="ECO:0000256" key="5">
    <source>
        <dbReference type="ARBA" id="ARBA00022692"/>
    </source>
</evidence>
<dbReference type="OrthoDB" id="10021397at2759"/>
<feature type="transmembrane region" description="Helical" evidence="10">
    <location>
        <begin position="469"/>
        <end position="488"/>
    </location>
</feature>
<feature type="transmembrane region" description="Helical" evidence="10">
    <location>
        <begin position="372"/>
        <end position="393"/>
    </location>
</feature>
<evidence type="ECO:0000256" key="8">
    <source>
        <dbReference type="ARBA" id="ARBA00023180"/>
    </source>
</evidence>
<dbReference type="GO" id="GO:0022857">
    <property type="term" value="F:transmembrane transporter activity"/>
    <property type="evidence" value="ECO:0007669"/>
    <property type="project" value="InterPro"/>
</dbReference>
<feature type="transmembrane region" description="Helical" evidence="10">
    <location>
        <begin position="199"/>
        <end position="223"/>
    </location>
</feature>
<feature type="transmembrane region" description="Helical" evidence="10">
    <location>
        <begin position="574"/>
        <end position="594"/>
    </location>
</feature>
<feature type="transmembrane region" description="Helical" evidence="10">
    <location>
        <begin position="333"/>
        <end position="352"/>
    </location>
</feature>
<dbReference type="PROSITE" id="PS50850">
    <property type="entry name" value="MFS"/>
    <property type="match status" value="1"/>
</dbReference>
<gene>
    <name evidence="12" type="ORF">GOMPHAMPRED_002630</name>
</gene>
<dbReference type="InterPro" id="IPR020846">
    <property type="entry name" value="MFS_dom"/>
</dbReference>
<feature type="compositionally biased region" description="Polar residues" evidence="9">
    <location>
        <begin position="11"/>
        <end position="38"/>
    </location>
</feature>
<evidence type="ECO:0000313" key="13">
    <source>
        <dbReference type="Proteomes" id="UP000664169"/>
    </source>
</evidence>
<comment type="caution">
    <text evidence="12">The sequence shown here is derived from an EMBL/GenBank/DDBJ whole genome shotgun (WGS) entry which is preliminary data.</text>
</comment>
<feature type="transmembrane region" description="Helical" evidence="10">
    <location>
        <begin position="262"/>
        <end position="282"/>
    </location>
</feature>
<feature type="compositionally biased region" description="Basic and acidic residues" evidence="9">
    <location>
        <begin position="1"/>
        <end position="10"/>
    </location>
</feature>
<feature type="transmembrane region" description="Helical" evidence="10">
    <location>
        <begin position="106"/>
        <end position="132"/>
    </location>
</feature>
<feature type="domain" description="Major facilitator superfamily (MFS) profile" evidence="11">
    <location>
        <begin position="109"/>
        <end position="608"/>
    </location>
</feature>
<evidence type="ECO:0000256" key="3">
    <source>
        <dbReference type="ARBA" id="ARBA00022448"/>
    </source>
</evidence>
<dbReference type="PANTHER" id="PTHR23501">
    <property type="entry name" value="MAJOR FACILITATOR SUPERFAMILY"/>
    <property type="match status" value="1"/>
</dbReference>
<evidence type="ECO:0000256" key="9">
    <source>
        <dbReference type="SAM" id="MobiDB-lite"/>
    </source>
</evidence>
<keyword evidence="13" id="KW-1185">Reference proteome</keyword>
<feature type="region of interest" description="Disordered" evidence="9">
    <location>
        <begin position="1"/>
        <end position="55"/>
    </location>
</feature>
<feature type="region of interest" description="Disordered" evidence="9">
    <location>
        <begin position="64"/>
        <end position="83"/>
    </location>
</feature>
<evidence type="ECO:0000256" key="7">
    <source>
        <dbReference type="ARBA" id="ARBA00023136"/>
    </source>
</evidence>
<dbReference type="FunFam" id="1.20.1720.10:FF:000012">
    <property type="entry name" value="MFS toxin efflux pump (AflT)"/>
    <property type="match status" value="1"/>
</dbReference>
<evidence type="ECO:0000256" key="4">
    <source>
        <dbReference type="ARBA" id="ARBA00022475"/>
    </source>
</evidence>
<dbReference type="InterPro" id="IPR036259">
    <property type="entry name" value="MFS_trans_sf"/>
</dbReference>
<dbReference type="InterPro" id="IPR011701">
    <property type="entry name" value="MFS"/>
</dbReference>
<dbReference type="FunFam" id="1.20.1250.20:FF:000489">
    <property type="entry name" value="MFS general substrate transporter"/>
    <property type="match status" value="1"/>
</dbReference>
<dbReference type="EMBL" id="CAJPDQ010000018">
    <property type="protein sequence ID" value="CAF9922633.1"/>
    <property type="molecule type" value="Genomic_DNA"/>
</dbReference>
<reference evidence="12" key="1">
    <citation type="submission" date="2021-03" db="EMBL/GenBank/DDBJ databases">
        <authorList>
            <person name="Tagirdzhanova G."/>
        </authorList>
    </citation>
    <scope>NUCLEOTIDE SEQUENCE</scope>
</reference>
<evidence type="ECO:0000313" key="12">
    <source>
        <dbReference type="EMBL" id="CAF9922633.1"/>
    </source>
</evidence>
<keyword evidence="5 10" id="KW-0812">Transmembrane</keyword>
<evidence type="ECO:0000256" key="6">
    <source>
        <dbReference type="ARBA" id="ARBA00022989"/>
    </source>
</evidence>
<dbReference type="AlphaFoldDB" id="A0A8H3FIL8"/>
<dbReference type="Proteomes" id="UP000664169">
    <property type="component" value="Unassembled WGS sequence"/>
</dbReference>
<keyword evidence="7 10" id="KW-0472">Membrane</keyword>
<dbReference type="SUPFAM" id="SSF103473">
    <property type="entry name" value="MFS general substrate transporter"/>
    <property type="match status" value="1"/>
</dbReference>